<dbReference type="InterPro" id="IPR023996">
    <property type="entry name" value="TonB-dep_OMP_SusC/RagA"/>
</dbReference>
<evidence type="ECO:0000256" key="5">
    <source>
        <dbReference type="ARBA" id="ARBA00023136"/>
    </source>
</evidence>
<dbReference type="Pfam" id="PF13715">
    <property type="entry name" value="CarbopepD_reg_2"/>
    <property type="match status" value="1"/>
</dbReference>
<comment type="similarity">
    <text evidence="7">Belongs to the TonB-dependent receptor family.</text>
</comment>
<dbReference type="InterPro" id="IPR036942">
    <property type="entry name" value="Beta-barrel_TonB_sf"/>
</dbReference>
<evidence type="ECO:0000256" key="6">
    <source>
        <dbReference type="ARBA" id="ARBA00023237"/>
    </source>
</evidence>
<dbReference type="Gene3D" id="2.170.130.10">
    <property type="entry name" value="TonB-dependent receptor, plug domain"/>
    <property type="match status" value="1"/>
</dbReference>
<reference evidence="10 11" key="1">
    <citation type="submission" date="2015-09" db="EMBL/GenBank/DDBJ databases">
        <authorList>
            <consortium name="Pathogen Informatics"/>
        </authorList>
    </citation>
    <scope>NUCLEOTIDE SEQUENCE [LARGE SCALE GENOMIC DNA]</scope>
    <source>
        <strain evidence="10 11">2789STDY5834846</strain>
    </source>
</reference>
<protein>
    <submittedName>
        <fullName evidence="10">Outer membrane receptor proteins, mostly Fe transport</fullName>
    </submittedName>
</protein>
<dbReference type="InterPro" id="IPR023997">
    <property type="entry name" value="TonB-dep_OMP_SusC/RagA_CS"/>
</dbReference>
<evidence type="ECO:0000313" key="11">
    <source>
        <dbReference type="Proteomes" id="UP000095606"/>
    </source>
</evidence>
<dbReference type="NCBIfam" id="TIGR04057">
    <property type="entry name" value="SusC_RagA_signa"/>
    <property type="match status" value="1"/>
</dbReference>
<evidence type="ECO:0000256" key="2">
    <source>
        <dbReference type="ARBA" id="ARBA00022448"/>
    </source>
</evidence>
<dbReference type="GeneID" id="69588086"/>
<dbReference type="EMBL" id="CZAE01000009">
    <property type="protein sequence ID" value="CUP26442.1"/>
    <property type="molecule type" value="Genomic_DNA"/>
</dbReference>
<dbReference type="InterPro" id="IPR011662">
    <property type="entry name" value="Secretin/TonB_short_N"/>
</dbReference>
<accession>A0A3E5GBM3</accession>
<dbReference type="GO" id="GO:0009279">
    <property type="term" value="C:cell outer membrane"/>
    <property type="evidence" value="ECO:0007669"/>
    <property type="project" value="UniProtKB-SubCell"/>
</dbReference>
<evidence type="ECO:0000256" key="3">
    <source>
        <dbReference type="ARBA" id="ARBA00022452"/>
    </source>
</evidence>
<evidence type="ECO:0000256" key="7">
    <source>
        <dbReference type="PROSITE-ProRule" id="PRU01360"/>
    </source>
</evidence>
<accession>A0A174LQI2</accession>
<dbReference type="SUPFAM" id="SSF49464">
    <property type="entry name" value="Carboxypeptidase regulatory domain-like"/>
    <property type="match status" value="1"/>
</dbReference>
<dbReference type="InterPro" id="IPR039426">
    <property type="entry name" value="TonB-dep_rcpt-like"/>
</dbReference>
<keyword evidence="6 7" id="KW-0998">Cell outer membrane</keyword>
<dbReference type="InterPro" id="IPR037066">
    <property type="entry name" value="Plug_dom_sf"/>
</dbReference>
<evidence type="ECO:0000256" key="4">
    <source>
        <dbReference type="ARBA" id="ARBA00022692"/>
    </source>
</evidence>
<comment type="subcellular location">
    <subcellularLocation>
        <location evidence="1 7">Cell outer membrane</location>
        <topology evidence="1 7">Multi-pass membrane protein</topology>
    </subcellularLocation>
</comment>
<dbReference type="Pfam" id="PF07715">
    <property type="entry name" value="Plug"/>
    <property type="match status" value="1"/>
</dbReference>
<dbReference type="InterPro" id="IPR008969">
    <property type="entry name" value="CarboxyPept-like_regulatory"/>
</dbReference>
<proteinExistence type="inferred from homology"/>
<feature type="signal peptide" evidence="8">
    <location>
        <begin position="1"/>
        <end position="26"/>
    </location>
</feature>
<keyword evidence="2 7" id="KW-0813">Transport</keyword>
<dbReference type="Gene3D" id="2.60.40.1120">
    <property type="entry name" value="Carboxypeptidase-like, regulatory domain"/>
    <property type="match status" value="1"/>
</dbReference>
<dbReference type="AlphaFoldDB" id="A0A174LQI2"/>
<dbReference type="SMART" id="SM00965">
    <property type="entry name" value="STN"/>
    <property type="match status" value="1"/>
</dbReference>
<dbReference type="Gene3D" id="2.40.170.20">
    <property type="entry name" value="TonB-dependent receptor, beta-barrel domain"/>
    <property type="match status" value="1"/>
</dbReference>
<dbReference type="Proteomes" id="UP000095606">
    <property type="component" value="Unassembled WGS sequence"/>
</dbReference>
<dbReference type="InterPro" id="IPR012910">
    <property type="entry name" value="Plug_dom"/>
</dbReference>
<dbReference type="Pfam" id="PF07660">
    <property type="entry name" value="STN"/>
    <property type="match status" value="1"/>
</dbReference>
<dbReference type="Gene3D" id="3.55.50.30">
    <property type="match status" value="1"/>
</dbReference>
<sequence length="1182" mass="132755">MQKKRARERIIMFLCIISLLFTPVLAASQSNAMRVSLDLKSATVKEFFDAVKVQTGLNFIYSTEQVKNMPRITIQSNSQPISEVLNKVLANTGYSYEIEGNIVTIVYQQPKENVRTATGVVVDEGGLPLPGAYIKLSKTEHSTITDNEGKFSINLFRQKEPVLIVSYLGMIVQEVKVAGTKPMTIVMKSDVKSIDEVVVTGYQEIDRRKLASSISSIKGADLIGGEYLSIDKMLQGRLPGVAVMNMSSTPGAAPKIRIRGSSSITGNREPVWVVDGIILEEPVNISTEELNSPDKINLIGNAIGSVNPEDIERVDILKDASATAIYGIKAANGVIVVTTKQGKKQKPSITYTATLGITAPPTYDKMFRMNSADRIDMSIEMQERGLSFGSYKPSDIGYEGALQHLWNKDITYQEFLNQVKILKGLNTDWYDLLFRTAFTHQHSVSITGGNERSNYYMSIGYANNNSVTTKEGLERYNVLAKINTRINRNIHLGLKVSGSLSKAEHPHTSIDVYEYAYNTSRAIPLRTASDELYFYANEAGHNGILPYNIMNELNHTGNKNDNSSIDVAINLDWNVASWIKFSSILGASRSNVTQENWADEQSYYISSMRQSPYGKKLPDLTEDPKFVEEYCLLPFGGELATTNTRNTSYTWRNSLALMQSFGKHEISGSIGQEVRSSKYDGLKSTQYGYLPERGKKFVDIDPTIWKRYAALVKNHPDVVTDTKNNVISLYATASYVYDSRYILNFNIRTDGSNKFGQSKSVRFLPIWSVSTRWNVINEKFMKNVSFLNDLAIRASYGIQGNVHPDQTPNLIASLGTLESLPQEYVSTLYKLPNNKLKWEKTNSYNIAIDWAFWNNRVYGSLDVYYKKGVDQVVTKNVAPSTGASSVSINDGDVENRGWDLAVSFVPVQTRNWMWSISFNTGKNYNKVLNAGNSAVTWQDYIAGTLVSNGNAINSFYSYKFDKLDAQGYPTFKDVNEKDEEGNAVVHSQQEMYDRAFVLSGKREPDLTGGFSTYLKYKNITFNALFSFSFGNKIRLNDLYESSGQRLPYPDQNMSSEFVNRWREPGDEDRTIIPVLSDKSLQINDKAVTYRIADNGWDMYNKSDIRVVSGSFLRCRSMSVRYDFKCEWLKPIYLKGASVSFDAGNVFVIKDKSLKGRDPEQIGFGSRSIPPQRSYSLRFSLTL</sequence>
<keyword evidence="5 7" id="KW-0472">Membrane</keyword>
<evidence type="ECO:0000259" key="9">
    <source>
        <dbReference type="SMART" id="SM00965"/>
    </source>
</evidence>
<gene>
    <name evidence="10" type="ORF">ERS852461_02198</name>
</gene>
<keyword evidence="3 7" id="KW-1134">Transmembrane beta strand</keyword>
<dbReference type="SUPFAM" id="SSF56935">
    <property type="entry name" value="Porins"/>
    <property type="match status" value="1"/>
</dbReference>
<evidence type="ECO:0000256" key="1">
    <source>
        <dbReference type="ARBA" id="ARBA00004571"/>
    </source>
</evidence>
<evidence type="ECO:0000313" key="10">
    <source>
        <dbReference type="EMBL" id="CUP26442.1"/>
    </source>
</evidence>
<keyword evidence="8" id="KW-0732">Signal</keyword>
<feature type="domain" description="Secretin/TonB short N-terminal" evidence="9">
    <location>
        <begin position="57"/>
        <end position="108"/>
    </location>
</feature>
<organism evidence="10 11">
    <name type="scientific">Bacteroides faecis</name>
    <dbReference type="NCBI Taxonomy" id="674529"/>
    <lineage>
        <taxon>Bacteria</taxon>
        <taxon>Pseudomonadati</taxon>
        <taxon>Bacteroidota</taxon>
        <taxon>Bacteroidia</taxon>
        <taxon>Bacteroidales</taxon>
        <taxon>Bacteroidaceae</taxon>
        <taxon>Bacteroides</taxon>
    </lineage>
</organism>
<keyword evidence="4 7" id="KW-0812">Transmembrane</keyword>
<dbReference type="RefSeq" id="WP_010536021.1">
    <property type="nucleotide sequence ID" value="NZ_CABMFH010000011.1"/>
</dbReference>
<dbReference type="NCBIfam" id="TIGR04056">
    <property type="entry name" value="OMP_RagA_SusC"/>
    <property type="match status" value="1"/>
</dbReference>
<keyword evidence="10" id="KW-0675">Receptor</keyword>
<feature type="chain" id="PRO_5041047179" evidence="8">
    <location>
        <begin position="27"/>
        <end position="1182"/>
    </location>
</feature>
<name>A0A174LQI2_9BACE</name>
<dbReference type="PROSITE" id="PS52016">
    <property type="entry name" value="TONB_DEPENDENT_REC_3"/>
    <property type="match status" value="1"/>
</dbReference>
<evidence type="ECO:0000256" key="8">
    <source>
        <dbReference type="SAM" id="SignalP"/>
    </source>
</evidence>